<dbReference type="AlphaFoldDB" id="A0A6N7PU32"/>
<protein>
    <recommendedName>
        <fullName evidence="4">Lipoprotein</fullName>
    </recommendedName>
</protein>
<organism evidence="2 3">
    <name type="scientific">Polyangium spumosum</name>
    <dbReference type="NCBI Taxonomy" id="889282"/>
    <lineage>
        <taxon>Bacteria</taxon>
        <taxon>Pseudomonadati</taxon>
        <taxon>Myxococcota</taxon>
        <taxon>Polyangia</taxon>
        <taxon>Polyangiales</taxon>
        <taxon>Polyangiaceae</taxon>
        <taxon>Polyangium</taxon>
    </lineage>
</organism>
<gene>
    <name evidence="2" type="ORF">GF068_26435</name>
</gene>
<feature type="chain" id="PRO_5026902270" description="Lipoprotein" evidence="1">
    <location>
        <begin position="25"/>
        <end position="278"/>
    </location>
</feature>
<name>A0A6N7PU32_9BACT</name>
<dbReference type="EMBL" id="WJIE01000007">
    <property type="protein sequence ID" value="MRG95429.1"/>
    <property type="molecule type" value="Genomic_DNA"/>
</dbReference>
<comment type="caution">
    <text evidence="2">The sequence shown here is derived from an EMBL/GenBank/DDBJ whole genome shotgun (WGS) entry which is preliminary data.</text>
</comment>
<dbReference type="Proteomes" id="UP000440224">
    <property type="component" value="Unassembled WGS sequence"/>
</dbReference>
<evidence type="ECO:0000313" key="3">
    <source>
        <dbReference type="Proteomes" id="UP000440224"/>
    </source>
</evidence>
<keyword evidence="3" id="KW-1185">Reference proteome</keyword>
<feature type="signal peptide" evidence="1">
    <location>
        <begin position="1"/>
        <end position="24"/>
    </location>
</feature>
<keyword evidence="1" id="KW-0732">Signal</keyword>
<dbReference type="RefSeq" id="WP_153822219.1">
    <property type="nucleotide sequence ID" value="NZ_WJIE01000007.1"/>
</dbReference>
<sequence>MTLHRSLFIALAAGLGLLQAGCLAEGPEVAEIGGVGYETLEGGDHGTNGLDTWDLAANEAMLWAATNDGINDLDNFAVAQLQAAPNSETLDYAVRCAVPQGVSGPGNYTGRGHLSTTSDWLDPDGFLALPEKLDLFTCMIAHVNPFNVDVNLMLTGDTISDGGMGPGQVATYNIEEALWIARLDSVNGLEYIVWPLDFLELQCPNTQNALLTRTCGGLQAGGVDTDCRVEVRTGGPRPDCTKNSTTGNWTCLGRPAIKTWLSSISYLTLYPGCYPLAQ</sequence>
<evidence type="ECO:0000313" key="2">
    <source>
        <dbReference type="EMBL" id="MRG95429.1"/>
    </source>
</evidence>
<accession>A0A6N7PU32</accession>
<reference evidence="2 3" key="1">
    <citation type="submission" date="2019-10" db="EMBL/GenBank/DDBJ databases">
        <title>A soil myxobacterium in the family Polyangiaceae.</title>
        <authorList>
            <person name="Li Y."/>
            <person name="Wang J."/>
        </authorList>
    </citation>
    <scope>NUCLEOTIDE SEQUENCE [LARGE SCALE GENOMIC DNA]</scope>
    <source>
        <strain evidence="2 3">DSM 14734</strain>
    </source>
</reference>
<evidence type="ECO:0008006" key="4">
    <source>
        <dbReference type="Google" id="ProtNLM"/>
    </source>
</evidence>
<evidence type="ECO:0000256" key="1">
    <source>
        <dbReference type="SAM" id="SignalP"/>
    </source>
</evidence>
<proteinExistence type="predicted"/>
<dbReference type="OrthoDB" id="9832191at2"/>